<dbReference type="STRING" id="8496.A0A151NMR2"/>
<comment type="caution">
    <text evidence="3">The sequence shown here is derived from an EMBL/GenBank/DDBJ whole genome shotgun (WGS) entry which is preliminary data.</text>
</comment>
<dbReference type="Pfam" id="PF17921">
    <property type="entry name" value="Integrase_H2C2"/>
    <property type="match status" value="1"/>
</dbReference>
<dbReference type="Proteomes" id="UP000050525">
    <property type="component" value="Unassembled WGS sequence"/>
</dbReference>
<reference evidence="3 4" key="1">
    <citation type="journal article" date="2012" name="Genome Biol.">
        <title>Sequencing three crocodilian genomes to illuminate the evolution of archosaurs and amniotes.</title>
        <authorList>
            <person name="St John J.A."/>
            <person name="Braun E.L."/>
            <person name="Isberg S.R."/>
            <person name="Miles L.G."/>
            <person name="Chong A.Y."/>
            <person name="Gongora J."/>
            <person name="Dalzell P."/>
            <person name="Moran C."/>
            <person name="Bed'hom B."/>
            <person name="Abzhanov A."/>
            <person name="Burgess S.C."/>
            <person name="Cooksey A.M."/>
            <person name="Castoe T.A."/>
            <person name="Crawford N.G."/>
            <person name="Densmore L.D."/>
            <person name="Drew J.C."/>
            <person name="Edwards S.V."/>
            <person name="Faircloth B.C."/>
            <person name="Fujita M.K."/>
            <person name="Greenwold M.J."/>
            <person name="Hoffmann F.G."/>
            <person name="Howard J.M."/>
            <person name="Iguchi T."/>
            <person name="Janes D.E."/>
            <person name="Khan S.Y."/>
            <person name="Kohno S."/>
            <person name="de Koning A.J."/>
            <person name="Lance S.L."/>
            <person name="McCarthy F.M."/>
            <person name="McCormack J.E."/>
            <person name="Merchant M.E."/>
            <person name="Peterson D.G."/>
            <person name="Pollock D.D."/>
            <person name="Pourmand N."/>
            <person name="Raney B.J."/>
            <person name="Roessler K.A."/>
            <person name="Sanford J.R."/>
            <person name="Sawyer R.H."/>
            <person name="Schmidt C.J."/>
            <person name="Triplett E.W."/>
            <person name="Tuberville T.D."/>
            <person name="Venegas-Anaya M."/>
            <person name="Howard J.T."/>
            <person name="Jarvis E.D."/>
            <person name="Guillette L.J.Jr."/>
            <person name="Glenn T.C."/>
            <person name="Green R.E."/>
            <person name="Ray D.A."/>
        </authorList>
    </citation>
    <scope>NUCLEOTIDE SEQUENCE [LARGE SCALE GENOMIC DNA]</scope>
    <source>
        <strain evidence="3">KSC_2009_1</strain>
    </source>
</reference>
<organism evidence="3 4">
    <name type="scientific">Alligator mississippiensis</name>
    <name type="common">American alligator</name>
    <dbReference type="NCBI Taxonomy" id="8496"/>
    <lineage>
        <taxon>Eukaryota</taxon>
        <taxon>Metazoa</taxon>
        <taxon>Chordata</taxon>
        <taxon>Craniata</taxon>
        <taxon>Vertebrata</taxon>
        <taxon>Euteleostomi</taxon>
        <taxon>Archelosauria</taxon>
        <taxon>Archosauria</taxon>
        <taxon>Crocodylia</taxon>
        <taxon>Alligatoridae</taxon>
        <taxon>Alligatorinae</taxon>
        <taxon>Alligator</taxon>
    </lineage>
</organism>
<feature type="domain" description="Integrase zinc-binding" evidence="2">
    <location>
        <begin position="2"/>
        <end position="32"/>
    </location>
</feature>
<accession>A0A151NMR2</accession>
<name>A0A151NMR2_ALLMI</name>
<keyword evidence="4" id="KW-1185">Reference proteome</keyword>
<gene>
    <name evidence="3" type="ORF">Y1Q_0019533</name>
</gene>
<sequence length="139" mass="15713">MKTLARNDVQWPGMDNDIERVMRECSICQATHHNPPKAPVFPWEITKEPWSCIHIDFAGPFQGSSPSELLMGCHLKTCLDLVNPDLVRDMQFRKEKELDSALESGPLCLFIPQETVFAQNYGTAPQWTKSKIDVLGAAR</sequence>
<dbReference type="PANTHER" id="PTHR37984:SF12">
    <property type="entry name" value="RIBONUCLEASE H"/>
    <property type="match status" value="1"/>
</dbReference>
<dbReference type="InterPro" id="IPR041588">
    <property type="entry name" value="Integrase_H2C2"/>
</dbReference>
<evidence type="ECO:0000256" key="1">
    <source>
        <dbReference type="ARBA" id="ARBA00039658"/>
    </source>
</evidence>
<proteinExistence type="predicted"/>
<dbReference type="InterPro" id="IPR050951">
    <property type="entry name" value="Retrovirus_Pol_polyprotein"/>
</dbReference>
<protein>
    <recommendedName>
        <fullName evidence="1">Gypsy retrotransposon integrase-like protein 1</fullName>
    </recommendedName>
</protein>
<dbReference type="PANTHER" id="PTHR37984">
    <property type="entry name" value="PROTEIN CBG26694"/>
    <property type="match status" value="1"/>
</dbReference>
<dbReference type="EMBL" id="AKHW03002540">
    <property type="protein sequence ID" value="KYO38078.1"/>
    <property type="molecule type" value="Genomic_DNA"/>
</dbReference>
<evidence type="ECO:0000259" key="2">
    <source>
        <dbReference type="Pfam" id="PF17921"/>
    </source>
</evidence>
<evidence type="ECO:0000313" key="3">
    <source>
        <dbReference type="EMBL" id="KYO38078.1"/>
    </source>
</evidence>
<dbReference type="Gene3D" id="1.10.340.70">
    <property type="match status" value="1"/>
</dbReference>
<evidence type="ECO:0000313" key="4">
    <source>
        <dbReference type="Proteomes" id="UP000050525"/>
    </source>
</evidence>
<dbReference type="AlphaFoldDB" id="A0A151NMR2"/>